<organism evidence="1 2">
    <name type="scientific">Oryza glaberrima</name>
    <name type="common">African rice</name>
    <dbReference type="NCBI Taxonomy" id="4538"/>
    <lineage>
        <taxon>Eukaryota</taxon>
        <taxon>Viridiplantae</taxon>
        <taxon>Streptophyta</taxon>
        <taxon>Embryophyta</taxon>
        <taxon>Tracheophyta</taxon>
        <taxon>Spermatophyta</taxon>
        <taxon>Magnoliopsida</taxon>
        <taxon>Liliopsida</taxon>
        <taxon>Poales</taxon>
        <taxon>Poaceae</taxon>
        <taxon>BOP clade</taxon>
        <taxon>Oryzoideae</taxon>
        <taxon>Oryzeae</taxon>
        <taxon>Oryzinae</taxon>
        <taxon>Oryza</taxon>
    </lineage>
</organism>
<dbReference type="Gramene" id="ORGLA07G0158300.1">
    <property type="protein sequence ID" value="ORGLA07G0158300.1"/>
    <property type="gene ID" value="ORGLA07G0158300"/>
</dbReference>
<protein>
    <submittedName>
        <fullName evidence="1">Uncharacterized protein</fullName>
    </submittedName>
</protein>
<dbReference type="HOGENOM" id="CLU_2744162_0_0_1"/>
<sequence length="71" mass="7906">MLYILACETVNVSTAFPLLGCRIHVVLPRDEATFRFVNEANKTKSGSSLCHKIFRQVVYGVAAVRSQVPPR</sequence>
<evidence type="ECO:0000313" key="1">
    <source>
        <dbReference type="EnsemblPlants" id="ORGLA07G0158300.1"/>
    </source>
</evidence>
<reference evidence="1 2" key="2">
    <citation type="submission" date="2018-04" db="EMBL/GenBank/DDBJ databases">
        <title>OglaRS2 (Oryza glaberrima Reference Sequence Version 2).</title>
        <authorList>
            <person name="Zhang J."/>
            <person name="Kudrna D."/>
            <person name="Lee S."/>
            <person name="Talag J."/>
            <person name="Rajasekar S."/>
            <person name="Wing R.A."/>
        </authorList>
    </citation>
    <scope>NUCLEOTIDE SEQUENCE [LARGE SCALE GENOMIC DNA]</scope>
    <source>
        <strain evidence="1 2">cv. IRGC 96717</strain>
    </source>
</reference>
<accession>I1QBU1</accession>
<evidence type="ECO:0000313" key="2">
    <source>
        <dbReference type="Proteomes" id="UP000007306"/>
    </source>
</evidence>
<name>I1QBU1_ORYGL</name>
<dbReference type="AlphaFoldDB" id="I1QBU1"/>
<reference evidence="1" key="1">
    <citation type="submission" date="2015-06" db="UniProtKB">
        <authorList>
            <consortium name="EnsemblPlants"/>
        </authorList>
    </citation>
    <scope>IDENTIFICATION</scope>
</reference>
<proteinExistence type="predicted"/>
<dbReference type="Proteomes" id="UP000007306">
    <property type="component" value="Chromosome 7"/>
</dbReference>
<keyword evidence="2" id="KW-1185">Reference proteome</keyword>
<dbReference type="EnsemblPlants" id="ORGLA07G0158300.1">
    <property type="protein sequence ID" value="ORGLA07G0158300.1"/>
    <property type="gene ID" value="ORGLA07G0158300"/>
</dbReference>